<comment type="caution">
    <text evidence="2">The sequence shown here is derived from an EMBL/GenBank/DDBJ whole genome shotgun (WGS) entry which is preliminary data.</text>
</comment>
<name>A0ABU2S8N4_9ACTN</name>
<reference evidence="3" key="1">
    <citation type="submission" date="2023-07" db="EMBL/GenBank/DDBJ databases">
        <title>30 novel species of actinomycetes from the DSMZ collection.</title>
        <authorList>
            <person name="Nouioui I."/>
        </authorList>
    </citation>
    <scope>NUCLEOTIDE SEQUENCE [LARGE SCALE GENOMIC DNA]</scope>
    <source>
        <strain evidence="3">DSM 41886</strain>
    </source>
</reference>
<feature type="region of interest" description="Disordered" evidence="1">
    <location>
        <begin position="1"/>
        <end position="63"/>
    </location>
</feature>
<accession>A0ABU2S8N4</accession>
<sequence length="475" mass="51432">MGASTEEVLDRLSHPLPVHIHSAPPVVTGTDKAAAAIDRKRARKNPGDERSPRKPDLAPLRDGDRRDLVATPWELLATLARATTLARQGRGRGLAEHWQALKYCQALAGNSFGRLTLTDEGQTPEQSYRAMQARELGRAFGLAVAERAVRHRFPDRLISTVDAEPVLLAGFAKSGSRPALGARPRPDFFIEAWRPGEPSSVFVVTVNGNHQVATKRTSKADRSAFLQLARAGERAEHLHLGEWNTTPCLLMSTELLAQEGIVVNALQAPGSGLLPPRPAEGRGSANVNPEAAEGPPEKNLTYAGAVPLPPAQDGVARFHDGFFVPRRHLAWFAQVLARTSAAAQLAFAGAGEEIAPYLTTKQGRKHYAQRTFAGSSSVRDASHDMGPAHFVGTDQVFRLGGNRVEAFSGMATDLYELLAAGRVEEYRHRAYERRGTWPSEVTAPKWGPVSFGDDGTVMALRMLPPRANTSPAPHP</sequence>
<feature type="region of interest" description="Disordered" evidence="1">
    <location>
        <begin position="273"/>
        <end position="298"/>
    </location>
</feature>
<organism evidence="2 3">
    <name type="scientific">Streptomyces johnsoniae</name>
    <dbReference type="NCBI Taxonomy" id="3075532"/>
    <lineage>
        <taxon>Bacteria</taxon>
        <taxon>Bacillati</taxon>
        <taxon>Actinomycetota</taxon>
        <taxon>Actinomycetes</taxon>
        <taxon>Kitasatosporales</taxon>
        <taxon>Streptomycetaceae</taxon>
        <taxon>Streptomyces</taxon>
    </lineage>
</organism>
<dbReference type="RefSeq" id="WP_311619562.1">
    <property type="nucleotide sequence ID" value="NZ_JAVREV010000013.1"/>
</dbReference>
<gene>
    <name evidence="2" type="ORF">RM779_22490</name>
</gene>
<evidence type="ECO:0000313" key="2">
    <source>
        <dbReference type="EMBL" id="MDT0445347.1"/>
    </source>
</evidence>
<proteinExistence type="predicted"/>
<dbReference type="EMBL" id="JAVREV010000013">
    <property type="protein sequence ID" value="MDT0445347.1"/>
    <property type="molecule type" value="Genomic_DNA"/>
</dbReference>
<feature type="compositionally biased region" description="Basic and acidic residues" evidence="1">
    <location>
        <begin position="45"/>
        <end position="63"/>
    </location>
</feature>
<evidence type="ECO:0000256" key="1">
    <source>
        <dbReference type="SAM" id="MobiDB-lite"/>
    </source>
</evidence>
<evidence type="ECO:0000313" key="3">
    <source>
        <dbReference type="Proteomes" id="UP001183615"/>
    </source>
</evidence>
<dbReference type="Proteomes" id="UP001183615">
    <property type="component" value="Unassembled WGS sequence"/>
</dbReference>
<protein>
    <submittedName>
        <fullName evidence="2">Uncharacterized protein</fullName>
    </submittedName>
</protein>
<keyword evidence="3" id="KW-1185">Reference proteome</keyword>